<keyword evidence="2" id="KW-1185">Reference proteome</keyword>
<proteinExistence type="predicted"/>
<dbReference type="AlphaFoldDB" id="A0A4Y2BKD3"/>
<evidence type="ECO:0000313" key="1">
    <source>
        <dbReference type="EMBL" id="GBL92069.1"/>
    </source>
</evidence>
<gene>
    <name evidence="1" type="ORF">AVEN_102615_1</name>
</gene>
<evidence type="ECO:0000313" key="2">
    <source>
        <dbReference type="Proteomes" id="UP000499080"/>
    </source>
</evidence>
<accession>A0A4Y2BKD3</accession>
<organism evidence="1 2">
    <name type="scientific">Araneus ventricosus</name>
    <name type="common">Orbweaver spider</name>
    <name type="synonym">Epeira ventricosa</name>
    <dbReference type="NCBI Taxonomy" id="182803"/>
    <lineage>
        <taxon>Eukaryota</taxon>
        <taxon>Metazoa</taxon>
        <taxon>Ecdysozoa</taxon>
        <taxon>Arthropoda</taxon>
        <taxon>Chelicerata</taxon>
        <taxon>Arachnida</taxon>
        <taxon>Araneae</taxon>
        <taxon>Araneomorphae</taxon>
        <taxon>Entelegynae</taxon>
        <taxon>Araneoidea</taxon>
        <taxon>Araneidae</taxon>
        <taxon>Araneus</taxon>
    </lineage>
</organism>
<protein>
    <submittedName>
        <fullName evidence="1">Uncharacterized protein</fullName>
    </submittedName>
</protein>
<reference evidence="1 2" key="1">
    <citation type="journal article" date="2019" name="Sci. Rep.">
        <title>Orb-weaving spider Araneus ventricosus genome elucidates the spidroin gene catalogue.</title>
        <authorList>
            <person name="Kono N."/>
            <person name="Nakamura H."/>
            <person name="Ohtoshi R."/>
            <person name="Moran D.A.P."/>
            <person name="Shinohara A."/>
            <person name="Yoshida Y."/>
            <person name="Fujiwara M."/>
            <person name="Mori M."/>
            <person name="Tomita M."/>
            <person name="Arakawa K."/>
        </authorList>
    </citation>
    <scope>NUCLEOTIDE SEQUENCE [LARGE SCALE GENOMIC DNA]</scope>
</reference>
<dbReference type="Proteomes" id="UP000499080">
    <property type="component" value="Unassembled WGS sequence"/>
</dbReference>
<comment type="caution">
    <text evidence="1">The sequence shown here is derived from an EMBL/GenBank/DDBJ whole genome shotgun (WGS) entry which is preliminary data.</text>
</comment>
<dbReference type="EMBL" id="BGPR01000083">
    <property type="protein sequence ID" value="GBL92069.1"/>
    <property type="molecule type" value="Genomic_DNA"/>
</dbReference>
<name>A0A4Y2BKD3_ARAVE</name>
<sequence length="165" mass="18485">MAGLKVVLVLIPLAPDYRTESTSEGKCSIFGWPKRLGALSFEEDQENFEHPSQAQRGIRCNSIISTPKPAGVVSPKLARILTQKGAVSSPPVWIKGFEPTIKWKPVLDLDSDLSTIATRLTDLFPKASLKSVLDKMETRSRFRFRLVDHRYQVQICSSKQISNPF</sequence>